<name>K1J416_AERVE</name>
<dbReference type="HOGENOM" id="CLU_112375_1_0_6"/>
<dbReference type="Proteomes" id="UP000006087">
    <property type="component" value="Unassembled WGS sequence"/>
</dbReference>
<dbReference type="InterPro" id="IPR009752">
    <property type="entry name" value="Phage_Mu_GpJ"/>
</dbReference>
<organism evidence="1 2">
    <name type="scientific">Aeromonas veronii AMC34</name>
    <dbReference type="NCBI Taxonomy" id="1073383"/>
    <lineage>
        <taxon>Bacteria</taxon>
        <taxon>Pseudomonadati</taxon>
        <taxon>Pseudomonadota</taxon>
        <taxon>Gammaproteobacteria</taxon>
        <taxon>Aeromonadales</taxon>
        <taxon>Aeromonadaceae</taxon>
        <taxon>Aeromonas</taxon>
    </lineage>
</organism>
<comment type="caution">
    <text evidence="1">The sequence shown here is derived from an EMBL/GenBank/DDBJ whole genome shotgun (WGS) entry which is preliminary data.</text>
</comment>
<evidence type="ECO:0000313" key="1">
    <source>
        <dbReference type="EMBL" id="EKB22697.1"/>
    </source>
</evidence>
<sequence length="144" mass="16205">MAIYATKQDLEDRDGSMLYNLALDRSTDTLNDVWIDEALATADDEINGYLSRRFVLPLPSVPDLLKRQAIVIGFYWLGDRDNQVTKLLQERYDRAIAKVKEIAAGKVDLGLPTPEMPPEGAVGKVELVQQNERQFTRNSLKGVL</sequence>
<evidence type="ECO:0008006" key="3">
    <source>
        <dbReference type="Google" id="ProtNLM"/>
    </source>
</evidence>
<dbReference type="AlphaFoldDB" id="K1J416"/>
<dbReference type="PATRIC" id="fig|1073383.3.peg.765"/>
<evidence type="ECO:0000313" key="2">
    <source>
        <dbReference type="Proteomes" id="UP000006087"/>
    </source>
</evidence>
<gene>
    <name evidence="1" type="ORF">HMPREF1168_00753</name>
</gene>
<dbReference type="Pfam" id="PF07030">
    <property type="entry name" value="Phage_Mu_Gp36"/>
    <property type="match status" value="1"/>
</dbReference>
<dbReference type="RefSeq" id="WP_005342156.1">
    <property type="nucleotide sequence ID" value="NZ_JH823256.1"/>
</dbReference>
<reference evidence="1 2" key="1">
    <citation type="submission" date="2012-06" db="EMBL/GenBank/DDBJ databases">
        <title>The Genome Sequence of Aeromonas veronii AMC34.</title>
        <authorList>
            <consortium name="The Broad Institute Genome Sequencing Platform"/>
            <person name="Earl A."/>
            <person name="Ward D."/>
            <person name="Feldgarden M."/>
            <person name="Gevers D."/>
            <person name="Graf J."/>
            <person name="Tomasi A."/>
            <person name="Horneman A."/>
            <person name="Walker B."/>
            <person name="Young S.K."/>
            <person name="Zeng Q."/>
            <person name="Gargeya S."/>
            <person name="Fitzgerald M."/>
            <person name="Haas B."/>
            <person name="Abouelleil A."/>
            <person name="Alvarado L."/>
            <person name="Arachchi H.M."/>
            <person name="Berlin A.M."/>
            <person name="Chapman S.B."/>
            <person name="Goldberg J."/>
            <person name="Griggs A."/>
            <person name="Gujja S."/>
            <person name="Hansen M."/>
            <person name="Howarth C."/>
            <person name="Imamovic A."/>
            <person name="Larimer J."/>
            <person name="McCowan C."/>
            <person name="Montmayeur A."/>
            <person name="Murphy C."/>
            <person name="Neiman D."/>
            <person name="Pearson M."/>
            <person name="Priest M."/>
            <person name="Roberts A."/>
            <person name="Saif S."/>
            <person name="Shea T."/>
            <person name="Sisk P."/>
            <person name="Sykes S."/>
            <person name="Wortman J."/>
            <person name="Nusbaum C."/>
            <person name="Birren B."/>
        </authorList>
    </citation>
    <scope>NUCLEOTIDE SEQUENCE [LARGE SCALE GENOMIC DNA]</scope>
    <source>
        <strain evidence="1 2">AMC34</strain>
    </source>
</reference>
<dbReference type="EMBL" id="AGWU01000008">
    <property type="protein sequence ID" value="EKB22697.1"/>
    <property type="molecule type" value="Genomic_DNA"/>
</dbReference>
<accession>K1J416</accession>
<protein>
    <recommendedName>
        <fullName evidence="3">DUF1320 domain-containing protein</fullName>
    </recommendedName>
</protein>
<proteinExistence type="predicted"/>